<feature type="region of interest" description="Disordered" evidence="1">
    <location>
        <begin position="1"/>
        <end position="24"/>
    </location>
</feature>
<dbReference type="EMBL" id="FR905146">
    <property type="protein sequence ID" value="CDQ76510.1"/>
    <property type="molecule type" value="Genomic_DNA"/>
</dbReference>
<accession>A0A060XHY8</accession>
<gene>
    <name evidence="2" type="ORF">GSONMT00002900001</name>
</gene>
<dbReference type="PaxDb" id="8022-A0A060XHY8"/>
<protein>
    <submittedName>
        <fullName evidence="2">Uncharacterized protein</fullName>
    </submittedName>
</protein>
<organism evidence="2 3">
    <name type="scientific">Oncorhynchus mykiss</name>
    <name type="common">Rainbow trout</name>
    <name type="synonym">Salmo gairdneri</name>
    <dbReference type="NCBI Taxonomy" id="8022"/>
    <lineage>
        <taxon>Eukaryota</taxon>
        <taxon>Metazoa</taxon>
        <taxon>Chordata</taxon>
        <taxon>Craniata</taxon>
        <taxon>Vertebrata</taxon>
        <taxon>Euteleostomi</taxon>
        <taxon>Actinopterygii</taxon>
        <taxon>Neopterygii</taxon>
        <taxon>Teleostei</taxon>
        <taxon>Protacanthopterygii</taxon>
        <taxon>Salmoniformes</taxon>
        <taxon>Salmonidae</taxon>
        <taxon>Salmoninae</taxon>
        <taxon>Oncorhynchus</taxon>
    </lineage>
</organism>
<evidence type="ECO:0000256" key="1">
    <source>
        <dbReference type="SAM" id="MobiDB-lite"/>
    </source>
</evidence>
<dbReference type="AlphaFoldDB" id="A0A060XHY8"/>
<name>A0A060XHY8_ONCMY</name>
<sequence length="91" mass="10102">MYPRRTRSQIEMSGGAVGQRQGKENPAYVIDGQTSVTHSEFNDSGYIQTNYTKHFEIPDLVNGNQAENGHASAYNILGVTGVRKHRHVTIV</sequence>
<proteinExistence type="predicted"/>
<evidence type="ECO:0000313" key="3">
    <source>
        <dbReference type="Proteomes" id="UP000193380"/>
    </source>
</evidence>
<dbReference type="STRING" id="8022.A0A060XHY8"/>
<reference evidence="2" key="1">
    <citation type="journal article" date="2014" name="Nat. Commun.">
        <title>The rainbow trout genome provides novel insights into evolution after whole-genome duplication in vertebrates.</title>
        <authorList>
            <person name="Berthelot C."/>
            <person name="Brunet F."/>
            <person name="Chalopin D."/>
            <person name="Juanchich A."/>
            <person name="Bernard M."/>
            <person name="Noel B."/>
            <person name="Bento P."/>
            <person name="Da Silva C."/>
            <person name="Labadie K."/>
            <person name="Alberti A."/>
            <person name="Aury J.M."/>
            <person name="Louis A."/>
            <person name="Dehais P."/>
            <person name="Bardou P."/>
            <person name="Montfort J."/>
            <person name="Klopp C."/>
            <person name="Cabau C."/>
            <person name="Gaspin C."/>
            <person name="Thorgaard G.H."/>
            <person name="Boussaha M."/>
            <person name="Quillet E."/>
            <person name="Guyomard R."/>
            <person name="Galiana D."/>
            <person name="Bobe J."/>
            <person name="Volff J.N."/>
            <person name="Genet C."/>
            <person name="Wincker P."/>
            <person name="Jaillon O."/>
            <person name="Roest Crollius H."/>
            <person name="Guiguen Y."/>
        </authorList>
    </citation>
    <scope>NUCLEOTIDE SEQUENCE [LARGE SCALE GENOMIC DNA]</scope>
</reference>
<reference evidence="2" key="2">
    <citation type="submission" date="2014-03" db="EMBL/GenBank/DDBJ databases">
        <authorList>
            <person name="Genoscope - CEA"/>
        </authorList>
    </citation>
    <scope>NUCLEOTIDE SEQUENCE</scope>
</reference>
<evidence type="ECO:0000313" key="2">
    <source>
        <dbReference type="EMBL" id="CDQ76510.1"/>
    </source>
</evidence>
<dbReference type="Proteomes" id="UP000193380">
    <property type="component" value="Unassembled WGS sequence"/>
</dbReference>